<reference evidence="3" key="1">
    <citation type="submission" date="2018-12" db="EMBL/GenBank/DDBJ databases">
        <authorList>
            <person name="Yazar S."/>
        </authorList>
    </citation>
    <scope>NUCLEOTIDE SEQUENCE [LARGE SCALE GENOMIC DNA]</scope>
</reference>
<feature type="domain" description="Calponin-homology (CH)" evidence="1">
    <location>
        <begin position="37"/>
        <end position="144"/>
    </location>
</feature>
<name>A0A4X2KW25_VOMUR</name>
<reference evidence="2" key="3">
    <citation type="submission" date="2025-09" db="UniProtKB">
        <authorList>
            <consortium name="Ensembl"/>
        </authorList>
    </citation>
    <scope>IDENTIFICATION</scope>
</reference>
<evidence type="ECO:0000313" key="2">
    <source>
        <dbReference type="Ensembl" id="ENSVURP00010013540.1"/>
    </source>
</evidence>
<dbReference type="InterPro" id="IPR050606">
    <property type="entry name" value="Calponin-like"/>
</dbReference>
<dbReference type="GO" id="GO:0015629">
    <property type="term" value="C:actin cytoskeleton"/>
    <property type="evidence" value="ECO:0007669"/>
    <property type="project" value="TreeGrafter"/>
</dbReference>
<dbReference type="PRINTS" id="PR00889">
    <property type="entry name" value="CALPONIN"/>
</dbReference>
<dbReference type="STRING" id="29139.ENSVURP00010013540"/>
<dbReference type="InterPro" id="IPR001997">
    <property type="entry name" value="Calponin/LIMCH1"/>
</dbReference>
<dbReference type="Proteomes" id="UP000314987">
    <property type="component" value="Unassembled WGS sequence"/>
</dbReference>
<organism evidence="2 3">
    <name type="scientific">Vombatus ursinus</name>
    <name type="common">Common wombat</name>
    <dbReference type="NCBI Taxonomy" id="29139"/>
    <lineage>
        <taxon>Eukaryota</taxon>
        <taxon>Metazoa</taxon>
        <taxon>Chordata</taxon>
        <taxon>Craniata</taxon>
        <taxon>Vertebrata</taxon>
        <taxon>Euteleostomi</taxon>
        <taxon>Mammalia</taxon>
        <taxon>Metatheria</taxon>
        <taxon>Diprotodontia</taxon>
        <taxon>Vombatidae</taxon>
        <taxon>Vombatus</taxon>
    </lineage>
</organism>
<dbReference type="GO" id="GO:0051015">
    <property type="term" value="F:actin filament binding"/>
    <property type="evidence" value="ECO:0007669"/>
    <property type="project" value="TreeGrafter"/>
</dbReference>
<evidence type="ECO:0000259" key="1">
    <source>
        <dbReference type="PROSITE" id="PS50021"/>
    </source>
</evidence>
<evidence type="ECO:0000313" key="3">
    <source>
        <dbReference type="Proteomes" id="UP000314987"/>
    </source>
</evidence>
<dbReference type="PROSITE" id="PS50021">
    <property type="entry name" value="CH"/>
    <property type="match status" value="1"/>
</dbReference>
<dbReference type="AlphaFoldDB" id="A0A4X2KW25"/>
<protein>
    <recommendedName>
        <fullName evidence="1">Calponin-homology (CH) domain-containing protein</fullName>
    </recommendedName>
</protein>
<dbReference type="SUPFAM" id="SSF47576">
    <property type="entry name" value="Calponin-homology domain, CH-domain"/>
    <property type="match status" value="1"/>
</dbReference>
<sequence>MSILYLEKRTAMTHFNQDDKHKLSAAVKSKIASKYDHQAEEDLRNWIEEVTGLSTGTNFQWGLKNGIILCELINKLQPGSVKMVNISLLNWPQLENISNFIRAIQIYGMKPCDIFEANDLFENKNMARVRSTLVALASLMGTNGCDNQVGMTAYGTRDYLYDPQMQTDKLLDRNAVGLQMDTNKSPGLVGMLTQDTGRDIYDQKVALGPMDSSTISPQMGTNKVAYLKGMSVCELGQQVYDPKYFPAPSEPVLPNGNSDCQAEFPDEYHGQYQEGCLRNYQDSDQDSDD</sequence>
<dbReference type="InterPro" id="IPR001715">
    <property type="entry name" value="CH_dom"/>
</dbReference>
<dbReference type="GO" id="GO:0007015">
    <property type="term" value="P:actin filament organization"/>
    <property type="evidence" value="ECO:0007669"/>
    <property type="project" value="TreeGrafter"/>
</dbReference>
<dbReference type="InterPro" id="IPR003096">
    <property type="entry name" value="SM22_calponin"/>
</dbReference>
<dbReference type="PANTHER" id="PTHR47385:SF17">
    <property type="entry name" value="CALPONIN-3"/>
    <property type="match status" value="1"/>
</dbReference>
<proteinExistence type="predicted"/>
<dbReference type="OMA" id="ISLLNWP"/>
<dbReference type="PRINTS" id="PR00888">
    <property type="entry name" value="SM22CALPONIN"/>
</dbReference>
<dbReference type="SMART" id="SM00033">
    <property type="entry name" value="CH"/>
    <property type="match status" value="1"/>
</dbReference>
<dbReference type="GO" id="GO:0031032">
    <property type="term" value="P:actomyosin structure organization"/>
    <property type="evidence" value="ECO:0007669"/>
    <property type="project" value="InterPro"/>
</dbReference>
<dbReference type="PANTHER" id="PTHR47385">
    <property type="entry name" value="CALPONIN"/>
    <property type="match status" value="1"/>
</dbReference>
<dbReference type="InterPro" id="IPR036872">
    <property type="entry name" value="CH_dom_sf"/>
</dbReference>
<keyword evidence="3" id="KW-1185">Reference proteome</keyword>
<accession>A0A4X2KW25</accession>
<reference evidence="2" key="2">
    <citation type="submission" date="2025-08" db="UniProtKB">
        <authorList>
            <consortium name="Ensembl"/>
        </authorList>
    </citation>
    <scope>IDENTIFICATION</scope>
</reference>
<dbReference type="Pfam" id="PF00307">
    <property type="entry name" value="CH"/>
    <property type="match status" value="1"/>
</dbReference>
<dbReference type="GO" id="GO:0005925">
    <property type="term" value="C:focal adhesion"/>
    <property type="evidence" value="ECO:0007669"/>
    <property type="project" value="TreeGrafter"/>
</dbReference>
<dbReference type="Ensembl" id="ENSVURT00010015413.1">
    <property type="protein sequence ID" value="ENSVURP00010013540.1"/>
    <property type="gene ID" value="ENSVURG00010010402.1"/>
</dbReference>
<dbReference type="GeneTree" id="ENSGT00940000154539"/>
<dbReference type="Gene3D" id="1.10.418.10">
    <property type="entry name" value="Calponin-like domain"/>
    <property type="match status" value="1"/>
</dbReference>